<reference evidence="2 3" key="1">
    <citation type="journal article" date="2016" name="Nat. Commun.">
        <title>Thousands of microbial genomes shed light on interconnected biogeochemical processes in an aquifer system.</title>
        <authorList>
            <person name="Anantharaman K."/>
            <person name="Brown C.T."/>
            <person name="Hug L.A."/>
            <person name="Sharon I."/>
            <person name="Castelle C.J."/>
            <person name="Probst A.J."/>
            <person name="Thomas B.C."/>
            <person name="Singh A."/>
            <person name="Wilkins M.J."/>
            <person name="Karaoz U."/>
            <person name="Brodie E.L."/>
            <person name="Williams K.H."/>
            <person name="Hubbard S.S."/>
            <person name="Banfield J.F."/>
        </authorList>
    </citation>
    <scope>NUCLEOTIDE SEQUENCE [LARGE SCALE GENOMIC DNA]</scope>
</reference>
<dbReference type="Gene3D" id="3.30.70.2650">
    <property type="match status" value="1"/>
</dbReference>
<dbReference type="SUPFAM" id="SSF46785">
    <property type="entry name" value="Winged helix' DNA-binding domain"/>
    <property type="match status" value="1"/>
</dbReference>
<name>A0A1G2LSN3_9BACT</name>
<evidence type="ECO:0000313" key="2">
    <source>
        <dbReference type="EMBL" id="OHA14658.1"/>
    </source>
</evidence>
<organism evidence="2 3">
    <name type="scientific">Candidatus Sungbacteria bacterium RIFCSPLOWO2_12_FULL_41_11</name>
    <dbReference type="NCBI Taxonomy" id="1802286"/>
    <lineage>
        <taxon>Bacteria</taxon>
        <taxon>Candidatus Sungiibacteriota</taxon>
    </lineage>
</organism>
<dbReference type="InterPro" id="IPR048846">
    <property type="entry name" value="PaaX-like_central"/>
</dbReference>
<dbReference type="Pfam" id="PF20803">
    <property type="entry name" value="PaaX_M"/>
    <property type="match status" value="1"/>
</dbReference>
<proteinExistence type="predicted"/>
<dbReference type="EMBL" id="MHQY01000005">
    <property type="protein sequence ID" value="OHA14658.1"/>
    <property type="molecule type" value="Genomic_DNA"/>
</dbReference>
<evidence type="ECO:0000313" key="3">
    <source>
        <dbReference type="Proteomes" id="UP000177171"/>
    </source>
</evidence>
<accession>A0A1G2LSN3</accession>
<sequence>MRKNSIGKEIILILAAGSVLSLAAILSGPNVLKIIKALKRDYNRLSKQKIKDAIRQLERKKIIELQKDGYETYIKLTKDGQRQILKYKLDELKFGRVKKWDGKWRIIVFDIPEKFRKARQAVSFTLRKAGAYQFQKSVFVYPDDCEDDIRFVAGIYGVRPFVKFIEAGRIDNEPILKRHFEIYV</sequence>
<comment type="caution">
    <text evidence="2">The sequence shown here is derived from an EMBL/GenBank/DDBJ whole genome shotgun (WGS) entry which is preliminary data.</text>
</comment>
<dbReference type="AlphaFoldDB" id="A0A1G2LSN3"/>
<dbReference type="Proteomes" id="UP000177171">
    <property type="component" value="Unassembled WGS sequence"/>
</dbReference>
<feature type="domain" description="Transcriptional repressor PaaX-like central Cas2-like" evidence="1">
    <location>
        <begin position="98"/>
        <end position="169"/>
    </location>
</feature>
<evidence type="ECO:0000259" key="1">
    <source>
        <dbReference type="Pfam" id="PF20803"/>
    </source>
</evidence>
<gene>
    <name evidence="2" type="ORF">A3G49_05765</name>
</gene>
<protein>
    <recommendedName>
        <fullName evidence="1">Transcriptional repressor PaaX-like central Cas2-like domain-containing protein</fullName>
    </recommendedName>
</protein>
<dbReference type="InterPro" id="IPR036390">
    <property type="entry name" value="WH_DNA-bd_sf"/>
</dbReference>